<dbReference type="SUPFAM" id="SSF54695">
    <property type="entry name" value="POZ domain"/>
    <property type="match status" value="1"/>
</dbReference>
<organism evidence="4 5">
    <name type="scientific">Porites evermanni</name>
    <dbReference type="NCBI Taxonomy" id="104178"/>
    <lineage>
        <taxon>Eukaryota</taxon>
        <taxon>Metazoa</taxon>
        <taxon>Cnidaria</taxon>
        <taxon>Anthozoa</taxon>
        <taxon>Hexacorallia</taxon>
        <taxon>Scleractinia</taxon>
        <taxon>Fungiina</taxon>
        <taxon>Poritidae</taxon>
        <taxon>Porites</taxon>
    </lineage>
</organism>
<dbReference type="Pfam" id="PF00651">
    <property type="entry name" value="BTB"/>
    <property type="match status" value="1"/>
</dbReference>
<proteinExistence type="predicted"/>
<dbReference type="PANTHER" id="PTHR45774:SF3">
    <property type="entry name" value="BTB (POZ) DOMAIN-CONTAINING 2B-RELATED"/>
    <property type="match status" value="1"/>
</dbReference>
<protein>
    <recommendedName>
        <fullName evidence="3">BTB domain-containing protein</fullName>
    </recommendedName>
</protein>
<keyword evidence="2" id="KW-0963">Cytoplasm</keyword>
<evidence type="ECO:0000259" key="3">
    <source>
        <dbReference type="PROSITE" id="PS50097"/>
    </source>
</evidence>
<comment type="subcellular location">
    <subcellularLocation>
        <location evidence="1">Cytoplasm</location>
    </subcellularLocation>
</comment>
<dbReference type="PROSITE" id="PS50097">
    <property type="entry name" value="BTB"/>
    <property type="match status" value="1"/>
</dbReference>
<dbReference type="InterPro" id="IPR011705">
    <property type="entry name" value="BACK"/>
</dbReference>
<dbReference type="Gene3D" id="1.25.40.420">
    <property type="match status" value="1"/>
</dbReference>
<evidence type="ECO:0000256" key="2">
    <source>
        <dbReference type="ARBA" id="ARBA00022490"/>
    </source>
</evidence>
<name>A0ABN8M1C3_9CNID</name>
<keyword evidence="5" id="KW-1185">Reference proteome</keyword>
<comment type="caution">
    <text evidence="4">The sequence shown here is derived from an EMBL/GenBank/DDBJ whole genome shotgun (WGS) entry which is preliminary data.</text>
</comment>
<dbReference type="Proteomes" id="UP001159427">
    <property type="component" value="Unassembled WGS sequence"/>
</dbReference>
<reference evidence="4 5" key="1">
    <citation type="submission" date="2022-05" db="EMBL/GenBank/DDBJ databases">
        <authorList>
            <consortium name="Genoscope - CEA"/>
            <person name="William W."/>
        </authorList>
    </citation>
    <scope>NUCLEOTIDE SEQUENCE [LARGE SCALE GENOMIC DNA]</scope>
</reference>
<feature type="domain" description="BTB" evidence="3">
    <location>
        <begin position="28"/>
        <end position="102"/>
    </location>
</feature>
<dbReference type="PANTHER" id="PTHR45774">
    <property type="entry name" value="BTB/POZ DOMAIN-CONTAINING"/>
    <property type="match status" value="1"/>
</dbReference>
<evidence type="ECO:0000313" key="5">
    <source>
        <dbReference type="Proteomes" id="UP001159427"/>
    </source>
</evidence>
<sequence length="446" mass="50555">MSAVKNWQTTRPTISERAKFLLNNNHLSDAKFVALQRGGENESKKAIPAHKFILAISSPVFEAMFFGELAETKETIELPDCEYGSLLELFRYMYSDEVNLSGRNVMGVLYLAKKYQVSSLFDKCTEYLQLNLDPSNVLSILLTAQRYEEKDLIDRCWEVIDSGAEFAVKSDGFETIERSLLESVVARARNTLAIEEVELFKAIDTWAAKQCQKQGFGVSGKMKRKVLGEQIVTAIRFPLMKHNEFATVVLDTNILTCDEIVTFFKFYSSTLTSPLGFPETPRIKQAAFPRCGRFQSVSEEFFTYRGDKHYLCFKVDKDVMLHGLRLLGSENNKYTVNLEVRDCSTYHWTVMVSKSGIFTAKVFQYTIFPIHGFDVLFDPPAQLKKGTRYRLSAKISGPPSLEGTGGLDTVRSSGVTFKFSSVNFKDNGTDISTGQFLEFIFCEVRY</sequence>
<dbReference type="Gene3D" id="3.30.710.10">
    <property type="entry name" value="Potassium Channel Kv1.1, Chain A"/>
    <property type="match status" value="1"/>
</dbReference>
<accession>A0ABN8M1C3</accession>
<dbReference type="Pfam" id="PF08005">
    <property type="entry name" value="PHR"/>
    <property type="match status" value="1"/>
</dbReference>
<dbReference type="InterPro" id="IPR011333">
    <property type="entry name" value="SKP1/BTB/POZ_sf"/>
</dbReference>
<dbReference type="InterPro" id="IPR038648">
    <property type="entry name" value="PHR_sf"/>
</dbReference>
<dbReference type="EMBL" id="CALNXI010000177">
    <property type="protein sequence ID" value="CAH3021308.1"/>
    <property type="molecule type" value="Genomic_DNA"/>
</dbReference>
<dbReference type="SMART" id="SM00875">
    <property type="entry name" value="BACK"/>
    <property type="match status" value="1"/>
</dbReference>
<dbReference type="SMART" id="SM00225">
    <property type="entry name" value="BTB"/>
    <property type="match status" value="1"/>
</dbReference>
<evidence type="ECO:0000313" key="4">
    <source>
        <dbReference type="EMBL" id="CAH3021308.1"/>
    </source>
</evidence>
<dbReference type="Gene3D" id="2.60.120.820">
    <property type="entry name" value="PHR domain"/>
    <property type="match status" value="1"/>
</dbReference>
<gene>
    <name evidence="4" type="ORF">PEVE_00010773</name>
</gene>
<dbReference type="InterPro" id="IPR000210">
    <property type="entry name" value="BTB/POZ_dom"/>
</dbReference>
<dbReference type="Pfam" id="PF07707">
    <property type="entry name" value="BACK"/>
    <property type="match status" value="1"/>
</dbReference>
<dbReference type="InterPro" id="IPR012983">
    <property type="entry name" value="PHR"/>
</dbReference>
<evidence type="ECO:0000256" key="1">
    <source>
        <dbReference type="ARBA" id="ARBA00004496"/>
    </source>
</evidence>